<dbReference type="GO" id="GO:0005634">
    <property type="term" value="C:nucleus"/>
    <property type="evidence" value="ECO:0007669"/>
    <property type="project" value="TreeGrafter"/>
</dbReference>
<evidence type="ECO:0000259" key="5">
    <source>
        <dbReference type="PROSITE" id="PS50280"/>
    </source>
</evidence>
<dbReference type="OrthoDB" id="341421at2759"/>
<dbReference type="Gene3D" id="3.90.1420.10">
    <property type="entry name" value="Rubisco LSMT, substrate-binding domain"/>
    <property type="match status" value="1"/>
</dbReference>
<dbReference type="PROSITE" id="PS50280">
    <property type="entry name" value="SET"/>
    <property type="match status" value="1"/>
</dbReference>
<dbReference type="InterPro" id="IPR046341">
    <property type="entry name" value="SET_dom_sf"/>
</dbReference>
<dbReference type="STRING" id="670580.A0A1X6NB81"/>
<organism evidence="6 7">
    <name type="scientific">Postia placenta MAD-698-R-SB12</name>
    <dbReference type="NCBI Taxonomy" id="670580"/>
    <lineage>
        <taxon>Eukaryota</taxon>
        <taxon>Fungi</taxon>
        <taxon>Dikarya</taxon>
        <taxon>Basidiomycota</taxon>
        <taxon>Agaricomycotina</taxon>
        <taxon>Agaricomycetes</taxon>
        <taxon>Polyporales</taxon>
        <taxon>Adustoporiaceae</taxon>
        <taxon>Rhodonia</taxon>
    </lineage>
</organism>
<evidence type="ECO:0000256" key="1">
    <source>
        <dbReference type="ARBA" id="ARBA00022603"/>
    </source>
</evidence>
<evidence type="ECO:0000256" key="4">
    <source>
        <dbReference type="SAM" id="MobiDB-lite"/>
    </source>
</evidence>
<dbReference type="Gene3D" id="3.90.1410.10">
    <property type="entry name" value="set domain protein methyltransferase, domain 1"/>
    <property type="match status" value="2"/>
</dbReference>
<feature type="compositionally biased region" description="Acidic residues" evidence="4">
    <location>
        <begin position="229"/>
        <end position="254"/>
    </location>
</feature>
<dbReference type="PANTHER" id="PTHR13271:SF34">
    <property type="entry name" value="N-LYSINE METHYLTRANSFERASE SETD6"/>
    <property type="match status" value="1"/>
</dbReference>
<dbReference type="RefSeq" id="XP_024342574.1">
    <property type="nucleotide sequence ID" value="XM_024476763.1"/>
</dbReference>
<dbReference type="GO" id="GO:0016279">
    <property type="term" value="F:protein-lysine N-methyltransferase activity"/>
    <property type="evidence" value="ECO:0007669"/>
    <property type="project" value="TreeGrafter"/>
</dbReference>
<protein>
    <recommendedName>
        <fullName evidence="5">SET domain-containing protein</fullName>
    </recommendedName>
</protein>
<dbReference type="EMBL" id="KZ110592">
    <property type="protein sequence ID" value="OSX65780.1"/>
    <property type="molecule type" value="Genomic_DNA"/>
</dbReference>
<feature type="domain" description="SET" evidence="5">
    <location>
        <begin position="22"/>
        <end position="304"/>
    </location>
</feature>
<keyword evidence="2" id="KW-0808">Transferase</keyword>
<dbReference type="GO" id="GO:0032259">
    <property type="term" value="P:methylation"/>
    <property type="evidence" value="ECO:0007669"/>
    <property type="project" value="UniProtKB-KW"/>
</dbReference>
<feature type="region of interest" description="Disordered" evidence="4">
    <location>
        <begin position="478"/>
        <end position="512"/>
    </location>
</feature>
<proteinExistence type="predicted"/>
<keyword evidence="1" id="KW-0489">Methyltransferase</keyword>
<dbReference type="GeneID" id="36321714"/>
<dbReference type="InterPro" id="IPR001214">
    <property type="entry name" value="SET_dom"/>
</dbReference>
<sequence length="512" mass="57150">MAMHTEMLYEWFQAQGGSIDTSSIGITEFPLYGRGGVALRNIEAGQTLFSVPRELTLSIRTSSLPNQLGEGAWKQFGLDSGWSGLILCLMWEEAQGDASKWSPYLRTLPSTFDTPIFWDEDDLCGLQGTAVLNKIGKNEAERDYTEKVVPAIQSRGDIFPADAVPQYYSLQRYHIMGSRILSRSFHVEPWSSDEESETDGVVQAVGDSAAPMEIDVEMPSAESGFTVEPGEENPENATEEVEIAEDEEDDDSENPADVAMVPMADMLNARFGSENAKLFYEKHELKMVSTKFIKAGEQIWNTYGDPPNSDLLRRYGHVDVLPLSSPLTGEGNPADIVEIRADLVVDVAVNALKNQPQERVDWWLENADDDTFVVLTDCEVPEELVSFVRLLLFPQDEWEKIRNKGKLPKPKVDIALLFIIADVLRRRAQDYPTSLEDDELLLAPGKVEELSLNGKNAAIVRLGEKRILRGTLQQVQSMEEKLRASMAGSKDKKRGRDSQNASTSVRGKRSKR</sequence>
<keyword evidence="3" id="KW-0949">S-adenosyl-L-methionine</keyword>
<evidence type="ECO:0000313" key="6">
    <source>
        <dbReference type="EMBL" id="OSX65780.1"/>
    </source>
</evidence>
<reference evidence="6 7" key="1">
    <citation type="submission" date="2017-04" db="EMBL/GenBank/DDBJ databases">
        <title>Genome Sequence of the Model Brown-Rot Fungus Postia placenta SB12.</title>
        <authorList>
            <consortium name="DOE Joint Genome Institute"/>
            <person name="Gaskell J."/>
            <person name="Kersten P."/>
            <person name="Larrondo L.F."/>
            <person name="Canessa P."/>
            <person name="Martinez D."/>
            <person name="Hibbett D."/>
            <person name="Schmoll M."/>
            <person name="Kubicek C.P."/>
            <person name="Martinez A.T."/>
            <person name="Yadav J."/>
            <person name="Master E."/>
            <person name="Magnuson J.K."/>
            <person name="James T."/>
            <person name="Yaver D."/>
            <person name="Berka R."/>
            <person name="Labutti K."/>
            <person name="Lipzen A."/>
            <person name="Aerts A."/>
            <person name="Barry K."/>
            <person name="Henrissat B."/>
            <person name="Blanchette R."/>
            <person name="Grigoriev I."/>
            <person name="Cullen D."/>
        </authorList>
    </citation>
    <scope>NUCLEOTIDE SEQUENCE [LARGE SCALE GENOMIC DNA]</scope>
    <source>
        <strain evidence="6 7">MAD-698-R-SB12</strain>
    </source>
</reference>
<dbReference type="Proteomes" id="UP000194127">
    <property type="component" value="Unassembled WGS sequence"/>
</dbReference>
<evidence type="ECO:0000256" key="3">
    <source>
        <dbReference type="ARBA" id="ARBA00022691"/>
    </source>
</evidence>
<gene>
    <name evidence="6" type="ORF">POSPLADRAFT_1031047</name>
</gene>
<dbReference type="InterPro" id="IPR015353">
    <property type="entry name" value="Rubisco_LSMT_subst-bd"/>
</dbReference>
<evidence type="ECO:0000313" key="7">
    <source>
        <dbReference type="Proteomes" id="UP000194127"/>
    </source>
</evidence>
<evidence type="ECO:0000256" key="2">
    <source>
        <dbReference type="ARBA" id="ARBA00022679"/>
    </source>
</evidence>
<dbReference type="InterPro" id="IPR050600">
    <property type="entry name" value="SETD3_SETD6_MTase"/>
</dbReference>
<dbReference type="PANTHER" id="PTHR13271">
    <property type="entry name" value="UNCHARACTERIZED PUTATIVE METHYLTRANSFERASE"/>
    <property type="match status" value="1"/>
</dbReference>
<dbReference type="AlphaFoldDB" id="A0A1X6NB81"/>
<accession>A0A1X6NB81</accession>
<dbReference type="Pfam" id="PF09273">
    <property type="entry name" value="Rubis-subs-bind"/>
    <property type="match status" value="1"/>
</dbReference>
<dbReference type="InterPro" id="IPR036464">
    <property type="entry name" value="Rubisco_LSMT_subst-bd_sf"/>
</dbReference>
<dbReference type="SUPFAM" id="SSF82199">
    <property type="entry name" value="SET domain"/>
    <property type="match status" value="1"/>
</dbReference>
<dbReference type="SUPFAM" id="SSF81822">
    <property type="entry name" value="RuBisCo LSMT C-terminal, substrate-binding domain"/>
    <property type="match status" value="1"/>
</dbReference>
<name>A0A1X6NB81_9APHY</name>
<keyword evidence="7" id="KW-1185">Reference proteome</keyword>
<feature type="region of interest" description="Disordered" evidence="4">
    <location>
        <begin position="221"/>
        <end position="254"/>
    </location>
</feature>